<dbReference type="AlphaFoldDB" id="A0A919VST2"/>
<evidence type="ECO:0000256" key="1">
    <source>
        <dbReference type="SAM" id="Phobius"/>
    </source>
</evidence>
<name>A0A919VST2_9ACTN</name>
<sequence length="132" mass="13557">MRADLTVPVRTLGWAAGLAVLSGGAYWALLGWDTQRDLDPATGSITGPWSAWQVLGLAAVVGVLAFAAGRARRAWLATFVIPAAVTASFIVSASQDPDGDGLWPIGAALVALGTVAGVVLVSFVTQALTRVR</sequence>
<proteinExistence type="predicted"/>
<evidence type="ECO:0000313" key="3">
    <source>
        <dbReference type="Proteomes" id="UP000680865"/>
    </source>
</evidence>
<comment type="caution">
    <text evidence="2">The sequence shown here is derived from an EMBL/GenBank/DDBJ whole genome shotgun (WGS) entry which is preliminary data.</text>
</comment>
<feature type="transmembrane region" description="Helical" evidence="1">
    <location>
        <begin position="74"/>
        <end position="93"/>
    </location>
</feature>
<protein>
    <submittedName>
        <fullName evidence="2">Uncharacterized protein</fullName>
    </submittedName>
</protein>
<reference evidence="2" key="1">
    <citation type="submission" date="2021-03" db="EMBL/GenBank/DDBJ databases">
        <title>Whole genome shotgun sequence of Actinoplanes consettensis NBRC 14913.</title>
        <authorList>
            <person name="Komaki H."/>
            <person name="Tamura T."/>
        </authorList>
    </citation>
    <scope>NUCLEOTIDE SEQUENCE</scope>
    <source>
        <strain evidence="2">NBRC 14913</strain>
    </source>
</reference>
<evidence type="ECO:0000313" key="2">
    <source>
        <dbReference type="EMBL" id="GIM68166.1"/>
    </source>
</evidence>
<organism evidence="2 3">
    <name type="scientific">Winogradskya consettensis</name>
    <dbReference type="NCBI Taxonomy" id="113560"/>
    <lineage>
        <taxon>Bacteria</taxon>
        <taxon>Bacillati</taxon>
        <taxon>Actinomycetota</taxon>
        <taxon>Actinomycetes</taxon>
        <taxon>Micromonosporales</taxon>
        <taxon>Micromonosporaceae</taxon>
        <taxon>Winogradskya</taxon>
    </lineage>
</organism>
<feature type="transmembrane region" description="Helical" evidence="1">
    <location>
        <begin position="12"/>
        <end position="29"/>
    </location>
</feature>
<keyword evidence="1" id="KW-0472">Membrane</keyword>
<feature type="transmembrane region" description="Helical" evidence="1">
    <location>
        <begin position="105"/>
        <end position="128"/>
    </location>
</feature>
<keyword evidence="1" id="KW-1133">Transmembrane helix</keyword>
<gene>
    <name evidence="2" type="ORF">Aco04nite_09550</name>
</gene>
<dbReference type="EMBL" id="BOQP01000004">
    <property type="protein sequence ID" value="GIM68166.1"/>
    <property type="molecule type" value="Genomic_DNA"/>
</dbReference>
<dbReference type="Proteomes" id="UP000680865">
    <property type="component" value="Unassembled WGS sequence"/>
</dbReference>
<keyword evidence="1" id="KW-0812">Transmembrane</keyword>
<keyword evidence="3" id="KW-1185">Reference proteome</keyword>
<feature type="transmembrane region" description="Helical" evidence="1">
    <location>
        <begin position="49"/>
        <end position="67"/>
    </location>
</feature>
<accession>A0A919VST2</accession>